<accession>A0AA41QE74</accession>
<keyword evidence="7" id="KW-1185">Reference proteome</keyword>
<dbReference type="PANTHER" id="PTHR42847:SF4">
    <property type="entry name" value="ALKANESULFONATE MONOOXYGENASE-RELATED"/>
    <property type="match status" value="1"/>
</dbReference>
<keyword evidence="4" id="KW-0503">Monooxygenase</keyword>
<reference evidence="6" key="1">
    <citation type="submission" date="2022-01" db="EMBL/GenBank/DDBJ databases">
        <title>Antribacter sp. nov., isolated from Guizhou of China.</title>
        <authorList>
            <person name="Chengliang C."/>
            <person name="Ya Z."/>
        </authorList>
    </citation>
    <scope>NUCLEOTIDE SEQUENCE</scope>
    <source>
        <strain evidence="6">KLBMP 9083</strain>
    </source>
</reference>
<dbReference type="Pfam" id="PF00296">
    <property type="entry name" value="Bac_luciferase"/>
    <property type="match status" value="1"/>
</dbReference>
<keyword evidence="3" id="KW-0560">Oxidoreductase</keyword>
<proteinExistence type="predicted"/>
<dbReference type="EMBL" id="JAKGSG010000032">
    <property type="protein sequence ID" value="MCF4121522.1"/>
    <property type="molecule type" value="Genomic_DNA"/>
</dbReference>
<comment type="caution">
    <text evidence="6">The sequence shown here is derived from an EMBL/GenBank/DDBJ whole genome shotgun (WGS) entry which is preliminary data.</text>
</comment>
<keyword evidence="2" id="KW-0288">FMN</keyword>
<dbReference type="InterPro" id="IPR050172">
    <property type="entry name" value="SsuD_RutA_monooxygenase"/>
</dbReference>
<feature type="domain" description="Luciferase-like" evidence="5">
    <location>
        <begin position="28"/>
        <end position="248"/>
    </location>
</feature>
<dbReference type="Proteomes" id="UP001165405">
    <property type="component" value="Unassembled WGS sequence"/>
</dbReference>
<dbReference type="GO" id="GO:0046306">
    <property type="term" value="P:alkanesulfonate catabolic process"/>
    <property type="evidence" value="ECO:0007669"/>
    <property type="project" value="TreeGrafter"/>
</dbReference>
<evidence type="ECO:0000256" key="3">
    <source>
        <dbReference type="ARBA" id="ARBA00023002"/>
    </source>
</evidence>
<dbReference type="RefSeq" id="WP_236089322.1">
    <property type="nucleotide sequence ID" value="NZ_JAKGSG010000032.1"/>
</dbReference>
<sequence>MTSRYLRPPASPGRPLRVGVQLPEVERDVRWAEVLDLARRAEDVGLDSLWVGDHLLYRFADGSARGPWEAWTQLAALAAVTERVTLGPLVACTAYRNPAVLAKEAATLDEISGGRFVLGLGAGWNETEFTAYGLPFDRRVSRFEEAFTIVTTLLRDGAVDFAGQFYQARDCELVPLGPTAGGPPVLVGSIGARMLRITAPVADAWNAWYSDTHNEPAGVAPLRTLVDDAVVAAGRAPGDVARTVAVPVRMPGGTGRVMGDYAPSALVSPLTGSPEEVAAGLAAYAEAGIDEVQLVLDPVTGTSVDALRPVLEILDAR</sequence>
<dbReference type="GO" id="GO:0008726">
    <property type="term" value="F:alkanesulfonate monooxygenase activity"/>
    <property type="evidence" value="ECO:0007669"/>
    <property type="project" value="TreeGrafter"/>
</dbReference>
<keyword evidence="1" id="KW-0285">Flavoprotein</keyword>
<evidence type="ECO:0000313" key="6">
    <source>
        <dbReference type="EMBL" id="MCF4121522.1"/>
    </source>
</evidence>
<gene>
    <name evidence="6" type="ORF">L1785_11070</name>
</gene>
<protein>
    <submittedName>
        <fullName evidence="6">LLM class flavin-dependent oxidoreductase</fullName>
    </submittedName>
</protein>
<evidence type="ECO:0000256" key="2">
    <source>
        <dbReference type="ARBA" id="ARBA00022643"/>
    </source>
</evidence>
<evidence type="ECO:0000256" key="4">
    <source>
        <dbReference type="ARBA" id="ARBA00023033"/>
    </source>
</evidence>
<dbReference type="SUPFAM" id="SSF51679">
    <property type="entry name" value="Bacterial luciferase-like"/>
    <property type="match status" value="1"/>
</dbReference>
<organism evidence="6 7">
    <name type="scientific">Antribacter soli</name>
    <dbReference type="NCBI Taxonomy" id="2910976"/>
    <lineage>
        <taxon>Bacteria</taxon>
        <taxon>Bacillati</taxon>
        <taxon>Actinomycetota</taxon>
        <taxon>Actinomycetes</taxon>
        <taxon>Micrococcales</taxon>
        <taxon>Promicromonosporaceae</taxon>
        <taxon>Antribacter</taxon>
    </lineage>
</organism>
<evidence type="ECO:0000256" key="1">
    <source>
        <dbReference type="ARBA" id="ARBA00022630"/>
    </source>
</evidence>
<dbReference type="InterPro" id="IPR011251">
    <property type="entry name" value="Luciferase-like_dom"/>
</dbReference>
<dbReference type="InterPro" id="IPR036661">
    <property type="entry name" value="Luciferase-like_sf"/>
</dbReference>
<name>A0AA41QE74_9MICO</name>
<dbReference type="AlphaFoldDB" id="A0AA41QE74"/>
<evidence type="ECO:0000259" key="5">
    <source>
        <dbReference type="Pfam" id="PF00296"/>
    </source>
</evidence>
<dbReference type="PANTHER" id="PTHR42847">
    <property type="entry name" value="ALKANESULFONATE MONOOXYGENASE"/>
    <property type="match status" value="1"/>
</dbReference>
<dbReference type="Gene3D" id="3.20.20.30">
    <property type="entry name" value="Luciferase-like domain"/>
    <property type="match status" value="1"/>
</dbReference>
<evidence type="ECO:0000313" key="7">
    <source>
        <dbReference type="Proteomes" id="UP001165405"/>
    </source>
</evidence>